<evidence type="ECO:0000256" key="1">
    <source>
        <dbReference type="SAM" id="MobiDB-lite"/>
    </source>
</evidence>
<evidence type="ECO:0000313" key="2">
    <source>
        <dbReference type="EMBL" id="CUN81305.1"/>
    </source>
</evidence>
<reference evidence="2 3" key="1">
    <citation type="submission" date="2015-09" db="EMBL/GenBank/DDBJ databases">
        <authorList>
            <consortium name="Pathogen Informatics"/>
        </authorList>
    </citation>
    <scope>NUCLEOTIDE SEQUENCE [LARGE SCALE GENOMIC DNA]</scope>
    <source>
        <strain evidence="2 3">2789STDY5608838</strain>
    </source>
</reference>
<dbReference type="EMBL" id="CYZA01000006">
    <property type="protein sequence ID" value="CUN81305.1"/>
    <property type="molecule type" value="Genomic_DNA"/>
</dbReference>
<organism evidence="2 3">
    <name type="scientific">Blautia obeum</name>
    <dbReference type="NCBI Taxonomy" id="40520"/>
    <lineage>
        <taxon>Bacteria</taxon>
        <taxon>Bacillati</taxon>
        <taxon>Bacillota</taxon>
        <taxon>Clostridia</taxon>
        <taxon>Lachnospirales</taxon>
        <taxon>Lachnospiraceae</taxon>
        <taxon>Blautia</taxon>
    </lineage>
</organism>
<evidence type="ECO:0000313" key="3">
    <source>
        <dbReference type="Proteomes" id="UP000095447"/>
    </source>
</evidence>
<protein>
    <submittedName>
        <fullName evidence="2">Uncharacterized protein</fullName>
    </submittedName>
</protein>
<sequence length="62" mass="7331">MRSKNSWNKEYETKVDKNGKKHTRMVKHGMKQSKKSLAFSKHVNKMKTDKPKWNKKSSGESH</sequence>
<feature type="compositionally biased region" description="Basic and acidic residues" evidence="1">
    <location>
        <begin position="46"/>
        <end position="62"/>
    </location>
</feature>
<dbReference type="RefSeq" id="WP_055053140.1">
    <property type="nucleotide sequence ID" value="NZ_CYZA01000006.1"/>
</dbReference>
<feature type="region of interest" description="Disordered" evidence="1">
    <location>
        <begin position="1"/>
        <end position="62"/>
    </location>
</feature>
<gene>
    <name evidence="2" type="ORF">ERS852395_01389</name>
</gene>
<feature type="compositionally biased region" description="Basic residues" evidence="1">
    <location>
        <begin position="19"/>
        <end position="34"/>
    </location>
</feature>
<dbReference type="Proteomes" id="UP000095447">
    <property type="component" value="Unassembled WGS sequence"/>
</dbReference>
<name>A0A174A1C0_9FIRM</name>
<proteinExistence type="predicted"/>
<dbReference type="AlphaFoldDB" id="A0A174A1C0"/>
<feature type="compositionally biased region" description="Basic and acidic residues" evidence="1">
    <location>
        <begin position="7"/>
        <end position="18"/>
    </location>
</feature>
<accession>A0A174A1C0</accession>